<dbReference type="Gene3D" id="3.40.30.120">
    <property type="match status" value="1"/>
</dbReference>
<dbReference type="PANTHER" id="PTHR43004:SF19">
    <property type="entry name" value="BINDING MONOOXYGENASE, PUTATIVE (JCVI)-RELATED"/>
    <property type="match status" value="1"/>
</dbReference>
<dbReference type="Gene3D" id="3.30.70.2450">
    <property type="match status" value="1"/>
</dbReference>
<dbReference type="SUPFAM" id="SSF51905">
    <property type="entry name" value="FAD/NAD(P)-binding domain"/>
    <property type="match status" value="1"/>
</dbReference>
<protein>
    <submittedName>
        <fullName evidence="6">FAD-dependent monooxygenase</fullName>
    </submittedName>
    <submittedName>
        <fullName evidence="7">Putative kynurenine hydroxylase</fullName>
    </submittedName>
</protein>
<dbReference type="RefSeq" id="WP_386823426.1">
    <property type="nucleotide sequence ID" value="NZ_JBHTIF010000001.1"/>
</dbReference>
<dbReference type="PRINTS" id="PR00420">
    <property type="entry name" value="RNGMNOXGNASE"/>
</dbReference>
<dbReference type="GO" id="GO:0071949">
    <property type="term" value="F:FAD binding"/>
    <property type="evidence" value="ECO:0007669"/>
    <property type="project" value="InterPro"/>
</dbReference>
<feature type="region of interest" description="Disordered" evidence="4">
    <location>
        <begin position="526"/>
        <end position="545"/>
    </location>
</feature>
<keyword evidence="6" id="KW-0560">Oxidoreductase</keyword>
<evidence type="ECO:0000256" key="2">
    <source>
        <dbReference type="ARBA" id="ARBA00022630"/>
    </source>
</evidence>
<dbReference type="Pfam" id="PF01494">
    <property type="entry name" value="FAD_binding_3"/>
    <property type="match status" value="1"/>
</dbReference>
<reference evidence="6" key="4">
    <citation type="submission" date="2024-09" db="EMBL/GenBank/DDBJ databases">
        <authorList>
            <person name="Sun Q."/>
            <person name="Mori K."/>
        </authorList>
    </citation>
    <scope>NUCLEOTIDE SEQUENCE</scope>
    <source>
        <strain evidence="6">CCUG 55585</strain>
    </source>
</reference>
<dbReference type="Proteomes" id="UP001597110">
    <property type="component" value="Unassembled WGS sequence"/>
</dbReference>
<evidence type="ECO:0000256" key="4">
    <source>
        <dbReference type="SAM" id="MobiDB-lite"/>
    </source>
</evidence>
<dbReference type="EMBL" id="MK340496">
    <property type="protein sequence ID" value="QEZ90767.1"/>
    <property type="molecule type" value="Genomic_DNA"/>
</dbReference>
<dbReference type="NCBIfam" id="NF006002">
    <property type="entry name" value="PRK08132.1"/>
    <property type="match status" value="1"/>
</dbReference>
<keyword evidence="6" id="KW-0503">Monooxygenase</keyword>
<evidence type="ECO:0000313" key="7">
    <source>
        <dbReference type="EMBL" id="QEZ90767.1"/>
    </source>
</evidence>
<evidence type="ECO:0000313" key="8">
    <source>
        <dbReference type="Proteomes" id="UP001597110"/>
    </source>
</evidence>
<dbReference type="Gene3D" id="3.50.50.60">
    <property type="entry name" value="FAD/NAD(P)-binding domain"/>
    <property type="match status" value="1"/>
</dbReference>
<evidence type="ECO:0000313" key="6">
    <source>
        <dbReference type="EMBL" id="MFD0725848.1"/>
    </source>
</evidence>
<dbReference type="GO" id="GO:0016709">
    <property type="term" value="F:oxidoreductase activity, acting on paired donors, with incorporation or reduction of molecular oxygen, NAD(P)H as one donor, and incorporation of one atom of oxygen"/>
    <property type="evidence" value="ECO:0007669"/>
    <property type="project" value="UniProtKB-ARBA"/>
</dbReference>
<keyword evidence="2" id="KW-0285">Flavoprotein</keyword>
<dbReference type="AlphaFoldDB" id="A0A6B7LHS5"/>
<name>A0A6B7LHS5_9GAMM</name>
<dbReference type="InterPro" id="IPR050641">
    <property type="entry name" value="RIFMO-like"/>
</dbReference>
<sequence length="545" mass="60892">MHTVAPVGIIGAGPVGMVCALRLASLGIRSVLLDAKPALVKQGSKACLIQGDVVEILDKIACGERMRDEGVRWNVGRTYVRSKVIATKTFPLDLGFGPFINISQHRLEQVMLGEIEANPLCEILWSCRVNEIAQDAESVRIVAESDGAREEHAFQYLIACDGVNSSLRGMVGAELDGYTHNARFLITDIKAKLPLHKGRHFYYDPAFNPGRQVVIHPQPDDIWRIDWQLAPEDDIEAEKLNGKLDRRIRAVIGDIDYEIDWLSTYRFHQRVLRNFRHGRVFFAGDAAHSFPPYGSRGMNSGIQDADNLIWKMALVLKGEAGDALLDTYHTERHAAAVENLRITEDTLKFMVPPNRYRRYMRNTILHLARLMPAMRRFVNSGKMAEPYVYAKSPIVAAGHVLSGKLAPDAMVCEQGVEARLRKYFGRAFTCVYFAKDAEDAKAFAARQEQTANVPHASIIVILPPAQEVQSIAPDTRILTSNDPDLAQHYGCHRGEWILVRMDGHVAGHGTHADRVRDAVRNALEPGARSVRKTEEPSDQQIRRAA</sequence>
<dbReference type="PANTHER" id="PTHR43004">
    <property type="entry name" value="TRK SYSTEM POTASSIUM UPTAKE PROTEIN"/>
    <property type="match status" value="1"/>
</dbReference>
<comment type="cofactor">
    <cofactor evidence="1">
        <name>FAD</name>
        <dbReference type="ChEBI" id="CHEBI:57692"/>
    </cofactor>
</comment>
<dbReference type="EMBL" id="JBHTIF010000001">
    <property type="protein sequence ID" value="MFD0725848.1"/>
    <property type="molecule type" value="Genomic_DNA"/>
</dbReference>
<reference evidence="8" key="3">
    <citation type="journal article" date="2019" name="Int. J. Syst. Evol. Microbiol.">
        <title>The Global Catalogue of Microorganisms (GCM) 10K type strain sequencing project: providing services to taxonomists for standard genome sequencing and annotation.</title>
        <authorList>
            <consortium name="The Broad Institute Genomics Platform"/>
            <consortium name="The Broad Institute Genome Sequencing Center for Infectious Disease"/>
            <person name="Wu L."/>
            <person name="Ma J."/>
        </authorList>
    </citation>
    <scope>NUCLEOTIDE SEQUENCE [LARGE SCALE GENOMIC DNA]</scope>
    <source>
        <strain evidence="8">CCUG 55585</strain>
    </source>
</reference>
<dbReference type="InterPro" id="IPR002938">
    <property type="entry name" value="FAD-bd"/>
</dbReference>
<accession>A0A6B7LHS5</accession>
<organism evidence="7">
    <name type="scientific">Lysobacter brunescens</name>
    <dbReference type="NCBI Taxonomy" id="262323"/>
    <lineage>
        <taxon>Bacteria</taxon>
        <taxon>Pseudomonadati</taxon>
        <taxon>Pseudomonadota</taxon>
        <taxon>Gammaproteobacteria</taxon>
        <taxon>Lysobacterales</taxon>
        <taxon>Lysobacteraceae</taxon>
        <taxon>Lysobacter</taxon>
    </lineage>
</organism>
<reference evidence="6" key="1">
    <citation type="journal article" date="2014" name="Int. J. Syst. Evol. Microbiol.">
        <title>Complete genome of a new Firmicutes species belonging to the dominant human colonic microbiota ('Ruminococcus bicirculans') reveals two chromosomes and a selective capacity to utilize plant glucans.</title>
        <authorList>
            <consortium name="NISC Comparative Sequencing Program"/>
            <person name="Wegmann U."/>
            <person name="Louis P."/>
            <person name="Goesmann A."/>
            <person name="Henrissat B."/>
            <person name="Duncan S.H."/>
            <person name="Flint H.J."/>
        </authorList>
    </citation>
    <scope>NUCLEOTIDE SEQUENCE</scope>
    <source>
        <strain evidence="6">CCUG 55585</strain>
    </source>
</reference>
<gene>
    <name evidence="7" type="primary">peg_2870</name>
    <name evidence="6" type="ORF">ACFQ0E_09585</name>
</gene>
<evidence type="ECO:0000259" key="5">
    <source>
        <dbReference type="Pfam" id="PF01494"/>
    </source>
</evidence>
<reference evidence="7" key="2">
    <citation type="submission" date="2018-12" db="EMBL/GenBank/DDBJ databases">
        <title>Xanthomonas-specific activity of kynurenine pathway metabolites in Lysobacter brunescens OH23.</title>
        <authorList>
            <person name="Laborda P."/>
            <person name="Ling J."/>
            <person name="Wu G."/>
            <person name="Liu F."/>
        </authorList>
    </citation>
    <scope>NUCLEOTIDE SEQUENCE</scope>
    <source>
        <strain evidence="7">OH23</strain>
    </source>
</reference>
<evidence type="ECO:0000256" key="3">
    <source>
        <dbReference type="ARBA" id="ARBA00022827"/>
    </source>
</evidence>
<keyword evidence="3" id="KW-0274">FAD</keyword>
<keyword evidence="8" id="KW-1185">Reference proteome</keyword>
<dbReference type="InterPro" id="IPR036188">
    <property type="entry name" value="FAD/NAD-bd_sf"/>
</dbReference>
<evidence type="ECO:0000256" key="1">
    <source>
        <dbReference type="ARBA" id="ARBA00001974"/>
    </source>
</evidence>
<proteinExistence type="predicted"/>
<feature type="domain" description="FAD-binding" evidence="5">
    <location>
        <begin position="6"/>
        <end position="340"/>
    </location>
</feature>